<dbReference type="AlphaFoldDB" id="A0A9Q0KK07"/>
<gene>
    <name evidence="7" type="ORF">NE237_004748</name>
</gene>
<evidence type="ECO:0000313" key="8">
    <source>
        <dbReference type="Proteomes" id="UP001141806"/>
    </source>
</evidence>
<protein>
    <recommendedName>
        <fullName evidence="6">Protein DETOXIFICATION</fullName>
    </recommendedName>
    <alternativeName>
        <fullName evidence="6">Multidrug and toxic compound extrusion protein</fullName>
    </alternativeName>
</protein>
<evidence type="ECO:0000313" key="7">
    <source>
        <dbReference type="EMBL" id="KAJ4971649.1"/>
    </source>
</evidence>
<sequence>MAEAQVQDIIVETPTVPDAQQVPLVVASNDAPPSTQETTTPVEKKTNTIPPLVIFHDARSLFKKDELGMEILTIAIPAALALTADPIASLIDTAFIGRIGPVQLAAVGVAISVFNQVSKITVFPIASITTTAVAEDAVTIGRLNNEKPDVENLEKGIATCKENELILECNTEKIVAQSSSNTAGKLKMSKSKHRKRSIPSATSALIVSGILGLLQTLFLILASKPLLRVMGLGSVSVLARKLIIVSGDLLNIILDPILMFVFHLGVTGAALAHCISQYIISLTLLWRLMNSVDIFAPSFKELQLGFLLLMRVVAVTFCVTLATSMAARLGTDPMAAFNICLQIWLATSLLADGLAVGGQAILATAFAEKNYEMAKATAARVLQMSLVLAVGLAIFIGLGLMFGAKIFTTDKNVIRIIHIGVPFVAATQPLNTLAFVYDGVNYGASDYAFSAYSMDGICNWTLEILKELAVVSFFG</sequence>
<dbReference type="Pfam" id="PF01554">
    <property type="entry name" value="MatE"/>
    <property type="match status" value="1"/>
</dbReference>
<reference evidence="7" key="1">
    <citation type="journal article" date="2023" name="Plant J.">
        <title>The genome of the king protea, Protea cynaroides.</title>
        <authorList>
            <person name="Chang J."/>
            <person name="Duong T.A."/>
            <person name="Schoeman C."/>
            <person name="Ma X."/>
            <person name="Roodt D."/>
            <person name="Barker N."/>
            <person name="Li Z."/>
            <person name="Van de Peer Y."/>
            <person name="Mizrachi E."/>
        </authorList>
    </citation>
    <scope>NUCLEOTIDE SEQUENCE</scope>
    <source>
        <tissue evidence="7">Young leaves</tissue>
    </source>
</reference>
<keyword evidence="3 6" id="KW-0812">Transmembrane</keyword>
<comment type="caution">
    <text evidence="6">Lacks conserved residue(s) required for the propagation of feature annotation.</text>
</comment>
<evidence type="ECO:0000256" key="6">
    <source>
        <dbReference type="RuleBase" id="RU004914"/>
    </source>
</evidence>
<feature type="transmembrane region" description="Helical" evidence="6">
    <location>
        <begin position="306"/>
        <end position="327"/>
    </location>
</feature>
<dbReference type="OrthoDB" id="2126698at2759"/>
<dbReference type="GO" id="GO:0015297">
    <property type="term" value="F:antiporter activity"/>
    <property type="evidence" value="ECO:0007669"/>
    <property type="project" value="InterPro"/>
</dbReference>
<evidence type="ECO:0000256" key="1">
    <source>
        <dbReference type="ARBA" id="ARBA00004141"/>
    </source>
</evidence>
<dbReference type="GO" id="GO:0042910">
    <property type="term" value="F:xenobiotic transmembrane transporter activity"/>
    <property type="evidence" value="ECO:0007669"/>
    <property type="project" value="InterPro"/>
</dbReference>
<comment type="subcellular location">
    <subcellularLocation>
        <location evidence="1">Membrane</location>
        <topology evidence="1">Multi-pass membrane protein</topology>
    </subcellularLocation>
</comment>
<dbReference type="InterPro" id="IPR044644">
    <property type="entry name" value="DinF-like"/>
</dbReference>
<feature type="transmembrane region" description="Helical" evidence="6">
    <location>
        <begin position="198"/>
        <end position="220"/>
    </location>
</feature>
<dbReference type="EMBL" id="JAMYWD010000005">
    <property type="protein sequence ID" value="KAJ4971649.1"/>
    <property type="molecule type" value="Genomic_DNA"/>
</dbReference>
<keyword evidence="5 6" id="KW-0472">Membrane</keyword>
<evidence type="ECO:0000256" key="2">
    <source>
        <dbReference type="ARBA" id="ARBA00010199"/>
    </source>
</evidence>
<evidence type="ECO:0000256" key="3">
    <source>
        <dbReference type="ARBA" id="ARBA00022692"/>
    </source>
</evidence>
<evidence type="ECO:0000256" key="5">
    <source>
        <dbReference type="ARBA" id="ARBA00023136"/>
    </source>
</evidence>
<dbReference type="InterPro" id="IPR002528">
    <property type="entry name" value="MATE_fam"/>
</dbReference>
<organism evidence="7 8">
    <name type="scientific">Protea cynaroides</name>
    <dbReference type="NCBI Taxonomy" id="273540"/>
    <lineage>
        <taxon>Eukaryota</taxon>
        <taxon>Viridiplantae</taxon>
        <taxon>Streptophyta</taxon>
        <taxon>Embryophyta</taxon>
        <taxon>Tracheophyta</taxon>
        <taxon>Spermatophyta</taxon>
        <taxon>Magnoliopsida</taxon>
        <taxon>Proteales</taxon>
        <taxon>Proteaceae</taxon>
        <taxon>Protea</taxon>
    </lineage>
</organism>
<comment type="caution">
    <text evidence="7">The sequence shown here is derived from an EMBL/GenBank/DDBJ whole genome shotgun (WGS) entry which is preliminary data.</text>
</comment>
<name>A0A9Q0KK07_9MAGN</name>
<dbReference type="PANTHER" id="PTHR42893">
    <property type="entry name" value="PROTEIN DETOXIFICATION 44, CHLOROPLASTIC-RELATED"/>
    <property type="match status" value="1"/>
</dbReference>
<feature type="transmembrane region" description="Helical" evidence="6">
    <location>
        <begin position="257"/>
        <end position="286"/>
    </location>
</feature>
<dbReference type="NCBIfam" id="TIGR00797">
    <property type="entry name" value="matE"/>
    <property type="match status" value="1"/>
</dbReference>
<keyword evidence="4 6" id="KW-1133">Transmembrane helix</keyword>
<accession>A0A9Q0KK07</accession>
<proteinExistence type="inferred from homology"/>
<evidence type="ECO:0000256" key="4">
    <source>
        <dbReference type="ARBA" id="ARBA00022989"/>
    </source>
</evidence>
<feature type="transmembrane region" description="Helical" evidence="6">
    <location>
        <begin position="339"/>
        <end position="366"/>
    </location>
</feature>
<dbReference type="GO" id="GO:0016020">
    <property type="term" value="C:membrane"/>
    <property type="evidence" value="ECO:0007669"/>
    <property type="project" value="UniProtKB-SubCell"/>
</dbReference>
<dbReference type="PANTHER" id="PTHR42893:SF4">
    <property type="entry name" value="PROTEIN DETOXIFICATION 42"/>
    <property type="match status" value="1"/>
</dbReference>
<keyword evidence="8" id="KW-1185">Reference proteome</keyword>
<comment type="similarity">
    <text evidence="2 6">Belongs to the multi antimicrobial extrusion (MATE) (TC 2.A.66.1) family.</text>
</comment>
<dbReference type="Proteomes" id="UP001141806">
    <property type="component" value="Unassembled WGS sequence"/>
</dbReference>
<feature type="transmembrane region" description="Helical" evidence="6">
    <location>
        <begin position="386"/>
        <end position="407"/>
    </location>
</feature>